<evidence type="ECO:0000313" key="1">
    <source>
        <dbReference type="EMBL" id="KRH18571.1"/>
    </source>
</evidence>
<reference evidence="1" key="3">
    <citation type="submission" date="2018-07" db="EMBL/GenBank/DDBJ databases">
        <title>WGS assembly of Glycine max.</title>
        <authorList>
            <person name="Schmutz J."/>
            <person name="Cannon S."/>
            <person name="Schlueter J."/>
            <person name="Ma J."/>
            <person name="Mitros T."/>
            <person name="Nelson W."/>
            <person name="Hyten D."/>
            <person name="Song Q."/>
            <person name="Thelen J."/>
            <person name="Cheng J."/>
            <person name="Xu D."/>
            <person name="Hellsten U."/>
            <person name="May G."/>
            <person name="Yu Y."/>
            <person name="Sakurai T."/>
            <person name="Umezawa T."/>
            <person name="Bhattacharyya M."/>
            <person name="Sandhu D."/>
            <person name="Valliyodan B."/>
            <person name="Lindquist E."/>
            <person name="Peto M."/>
            <person name="Grant D."/>
            <person name="Shu S."/>
            <person name="Goodstein D."/>
            <person name="Barry K."/>
            <person name="Futrell-Griggs M."/>
            <person name="Abernathy B."/>
            <person name="Du J."/>
            <person name="Tian Z."/>
            <person name="Zhu L."/>
            <person name="Gill N."/>
            <person name="Joshi T."/>
            <person name="Libault M."/>
            <person name="Sethuraman A."/>
            <person name="Zhang X."/>
            <person name="Shinozaki K."/>
            <person name="Nguyen H."/>
            <person name="Wing R."/>
            <person name="Cregan P."/>
            <person name="Specht J."/>
            <person name="Grimwood J."/>
            <person name="Rokhsar D."/>
            <person name="Stacey G."/>
            <person name="Shoemaker R."/>
            <person name="Jackson S."/>
        </authorList>
    </citation>
    <scope>NUCLEOTIDE SEQUENCE</scope>
    <source>
        <tissue evidence="1">Callus</tissue>
    </source>
</reference>
<proteinExistence type="predicted"/>
<dbReference type="PANTHER" id="PTHR33181">
    <property type="entry name" value="OS01G0778500 PROTEIN"/>
    <property type="match status" value="1"/>
</dbReference>
<protein>
    <submittedName>
        <fullName evidence="1 2">Uncharacterized protein</fullName>
    </submittedName>
</protein>
<dbReference type="STRING" id="3847.A0A0R0GUI4"/>
<dbReference type="Gramene" id="KRH18571">
    <property type="protein sequence ID" value="KRH18571"/>
    <property type="gene ID" value="GLYMA_13G068400"/>
</dbReference>
<evidence type="ECO:0000313" key="3">
    <source>
        <dbReference type="Proteomes" id="UP000008827"/>
    </source>
</evidence>
<dbReference type="Proteomes" id="UP000008827">
    <property type="component" value="Chromosome 13"/>
</dbReference>
<accession>A0A0R0GUI4</accession>
<dbReference type="PANTHER" id="PTHR33181:SF4">
    <property type="entry name" value="OVULE PROTEIN"/>
    <property type="match status" value="1"/>
</dbReference>
<organism evidence="1">
    <name type="scientific">Glycine max</name>
    <name type="common">Soybean</name>
    <name type="synonym">Glycine hispida</name>
    <dbReference type="NCBI Taxonomy" id="3847"/>
    <lineage>
        <taxon>Eukaryota</taxon>
        <taxon>Viridiplantae</taxon>
        <taxon>Streptophyta</taxon>
        <taxon>Embryophyta</taxon>
        <taxon>Tracheophyta</taxon>
        <taxon>Spermatophyta</taxon>
        <taxon>Magnoliopsida</taxon>
        <taxon>eudicotyledons</taxon>
        <taxon>Gunneridae</taxon>
        <taxon>Pentapetalae</taxon>
        <taxon>rosids</taxon>
        <taxon>fabids</taxon>
        <taxon>Fabales</taxon>
        <taxon>Fabaceae</taxon>
        <taxon>Papilionoideae</taxon>
        <taxon>50 kb inversion clade</taxon>
        <taxon>NPAAA clade</taxon>
        <taxon>indigoferoid/millettioid clade</taxon>
        <taxon>Phaseoleae</taxon>
        <taxon>Glycine</taxon>
        <taxon>Glycine subgen. Soja</taxon>
    </lineage>
</organism>
<gene>
    <name evidence="2" type="primary">LOC100797484</name>
    <name evidence="1" type="ORF">GLYMA_13G068400</name>
</gene>
<dbReference type="AlphaFoldDB" id="A0A0R0GUI4"/>
<reference evidence="1 2" key="1">
    <citation type="journal article" date="2010" name="Nature">
        <title>Genome sequence of the palaeopolyploid soybean.</title>
        <authorList>
            <person name="Schmutz J."/>
            <person name="Cannon S.B."/>
            <person name="Schlueter J."/>
            <person name="Ma J."/>
            <person name="Mitros T."/>
            <person name="Nelson W."/>
            <person name="Hyten D.L."/>
            <person name="Song Q."/>
            <person name="Thelen J.J."/>
            <person name="Cheng J."/>
            <person name="Xu D."/>
            <person name="Hellsten U."/>
            <person name="May G.D."/>
            <person name="Yu Y."/>
            <person name="Sakurai T."/>
            <person name="Umezawa T."/>
            <person name="Bhattacharyya M.K."/>
            <person name="Sandhu D."/>
            <person name="Valliyodan B."/>
            <person name="Lindquist E."/>
            <person name="Peto M."/>
            <person name="Grant D."/>
            <person name="Shu S."/>
            <person name="Goodstein D."/>
            <person name="Barry K."/>
            <person name="Futrell-Griggs M."/>
            <person name="Abernathy B."/>
            <person name="Du J."/>
            <person name="Tian Z."/>
            <person name="Zhu L."/>
            <person name="Gill N."/>
            <person name="Joshi T."/>
            <person name="Libault M."/>
            <person name="Sethuraman A."/>
            <person name="Zhang X.-C."/>
            <person name="Shinozaki K."/>
            <person name="Nguyen H.T."/>
            <person name="Wing R.A."/>
            <person name="Cregan P."/>
            <person name="Specht J."/>
            <person name="Grimwood J."/>
            <person name="Rokhsar D."/>
            <person name="Stacey G."/>
            <person name="Shoemaker R.C."/>
            <person name="Jackson S.A."/>
        </authorList>
    </citation>
    <scope>NUCLEOTIDE SEQUENCE</scope>
    <source>
        <strain evidence="2">cv. Williams 82</strain>
        <tissue evidence="1">Callus</tissue>
    </source>
</reference>
<dbReference type="EnsemblPlants" id="KRH18571">
    <property type="protein sequence ID" value="KRH18571"/>
    <property type="gene ID" value="GLYMA_13G068400"/>
</dbReference>
<keyword evidence="3" id="KW-1185">Reference proteome</keyword>
<sequence>MTKFAKRSYQLSLSIVSMMEEMEVSRRVEWWQNMMYPVRRVWFVVATRLGIRKNGLLKLRHDVRACEYEDIRVMWEILNRNESEFGHSSSSRKGNNNNNNKKGHCWKLLRWARCAPYMCRA</sequence>
<evidence type="ECO:0000313" key="2">
    <source>
        <dbReference type="EnsemblPlants" id="KRH18571"/>
    </source>
</evidence>
<reference evidence="2" key="2">
    <citation type="submission" date="2018-02" db="UniProtKB">
        <authorList>
            <consortium name="EnsemblPlants"/>
        </authorList>
    </citation>
    <scope>IDENTIFICATION</scope>
    <source>
        <strain evidence="2">Williams 82</strain>
    </source>
</reference>
<name>A0A0R0GUI4_SOYBN</name>
<dbReference type="EMBL" id="CM000846">
    <property type="protein sequence ID" value="KRH18571.1"/>
    <property type="molecule type" value="Genomic_DNA"/>
</dbReference>
<dbReference type="ExpressionAtlas" id="A0A0R0GUI4">
    <property type="expression patterns" value="baseline and differential"/>
</dbReference>